<protein>
    <submittedName>
        <fullName evidence="1">Uncharacterized protein</fullName>
    </submittedName>
</protein>
<name>A0ABV9XDL3_9ACTN</name>
<sequence length="127" mass="13130">MMVPAENRRFVLGPLPVLLLGSAPVHEHLPVLHAPEGRVPAVDGWSVVAKATLCVVDGPGDLGCVMPGGLSPEEFEHVVQWCEAAEGVGGAVVMSLDALPGDGEEIDWGFLLDGGARGGFMPLLTAP</sequence>
<gene>
    <name evidence="1" type="ORF">ACFPM3_11515</name>
</gene>
<dbReference type="EMBL" id="JBHSJD010000007">
    <property type="protein sequence ID" value="MFC5022758.1"/>
    <property type="molecule type" value="Genomic_DNA"/>
</dbReference>
<reference evidence="2" key="1">
    <citation type="journal article" date="2019" name="Int. J. Syst. Evol. Microbiol.">
        <title>The Global Catalogue of Microorganisms (GCM) 10K type strain sequencing project: providing services to taxonomists for standard genome sequencing and annotation.</title>
        <authorList>
            <consortium name="The Broad Institute Genomics Platform"/>
            <consortium name="The Broad Institute Genome Sequencing Center for Infectious Disease"/>
            <person name="Wu L."/>
            <person name="Ma J."/>
        </authorList>
    </citation>
    <scope>NUCLEOTIDE SEQUENCE [LARGE SCALE GENOMIC DNA]</scope>
    <source>
        <strain evidence="2">CGMCC 4.1648</strain>
    </source>
</reference>
<evidence type="ECO:0000313" key="2">
    <source>
        <dbReference type="Proteomes" id="UP001595829"/>
    </source>
</evidence>
<keyword evidence="2" id="KW-1185">Reference proteome</keyword>
<dbReference type="RefSeq" id="WP_345690565.1">
    <property type="nucleotide sequence ID" value="NZ_BAABIT010000001.1"/>
</dbReference>
<comment type="caution">
    <text evidence="1">The sequence shown here is derived from an EMBL/GenBank/DDBJ whole genome shotgun (WGS) entry which is preliminary data.</text>
</comment>
<dbReference type="Proteomes" id="UP001595829">
    <property type="component" value="Unassembled WGS sequence"/>
</dbReference>
<organism evidence="1 2">
    <name type="scientific">Streptomyces coeruleoprunus</name>
    <dbReference type="NCBI Taxonomy" id="285563"/>
    <lineage>
        <taxon>Bacteria</taxon>
        <taxon>Bacillati</taxon>
        <taxon>Actinomycetota</taxon>
        <taxon>Actinomycetes</taxon>
        <taxon>Kitasatosporales</taxon>
        <taxon>Streptomycetaceae</taxon>
        <taxon>Streptomyces</taxon>
    </lineage>
</organism>
<accession>A0ABV9XDL3</accession>
<evidence type="ECO:0000313" key="1">
    <source>
        <dbReference type="EMBL" id="MFC5022758.1"/>
    </source>
</evidence>
<proteinExistence type="predicted"/>